<dbReference type="EMBL" id="JBBPFD010000022">
    <property type="protein sequence ID" value="KAK7881391.1"/>
    <property type="molecule type" value="Genomic_DNA"/>
</dbReference>
<evidence type="ECO:0000313" key="5">
    <source>
        <dbReference type="Proteomes" id="UP001460270"/>
    </source>
</evidence>
<dbReference type="Proteomes" id="UP001460270">
    <property type="component" value="Unassembled WGS sequence"/>
</dbReference>
<keyword evidence="5" id="KW-1185">Reference proteome</keyword>
<name>A0AAW0MXP4_9GOBI</name>
<feature type="region of interest" description="Disordered" evidence="2">
    <location>
        <begin position="55"/>
        <end position="91"/>
    </location>
</feature>
<protein>
    <recommendedName>
        <fullName evidence="3">C2H2-type domain-containing protein</fullName>
    </recommendedName>
</protein>
<dbReference type="GO" id="GO:0008270">
    <property type="term" value="F:zinc ion binding"/>
    <property type="evidence" value="ECO:0007669"/>
    <property type="project" value="UniProtKB-KW"/>
</dbReference>
<keyword evidence="1" id="KW-0863">Zinc-finger</keyword>
<dbReference type="PROSITE" id="PS00028">
    <property type="entry name" value="ZINC_FINGER_C2H2_1"/>
    <property type="match status" value="1"/>
</dbReference>
<comment type="caution">
    <text evidence="4">The sequence shown here is derived from an EMBL/GenBank/DDBJ whole genome shotgun (WGS) entry which is preliminary data.</text>
</comment>
<dbReference type="PROSITE" id="PS50157">
    <property type="entry name" value="ZINC_FINGER_C2H2_2"/>
    <property type="match status" value="1"/>
</dbReference>
<keyword evidence="1" id="KW-0862">Zinc</keyword>
<organism evidence="4 5">
    <name type="scientific">Mugilogobius chulae</name>
    <name type="common">yellowstripe goby</name>
    <dbReference type="NCBI Taxonomy" id="88201"/>
    <lineage>
        <taxon>Eukaryota</taxon>
        <taxon>Metazoa</taxon>
        <taxon>Chordata</taxon>
        <taxon>Craniata</taxon>
        <taxon>Vertebrata</taxon>
        <taxon>Euteleostomi</taxon>
        <taxon>Actinopterygii</taxon>
        <taxon>Neopterygii</taxon>
        <taxon>Teleostei</taxon>
        <taxon>Neoteleostei</taxon>
        <taxon>Acanthomorphata</taxon>
        <taxon>Gobiaria</taxon>
        <taxon>Gobiiformes</taxon>
        <taxon>Gobioidei</taxon>
        <taxon>Gobiidae</taxon>
        <taxon>Gobionellinae</taxon>
        <taxon>Mugilogobius</taxon>
    </lineage>
</organism>
<feature type="domain" description="C2H2-type" evidence="3">
    <location>
        <begin position="200"/>
        <end position="223"/>
    </location>
</feature>
<evidence type="ECO:0000256" key="2">
    <source>
        <dbReference type="SAM" id="MobiDB-lite"/>
    </source>
</evidence>
<evidence type="ECO:0000313" key="4">
    <source>
        <dbReference type="EMBL" id="KAK7881391.1"/>
    </source>
</evidence>
<keyword evidence="1" id="KW-0479">Metal-binding</keyword>
<dbReference type="AlphaFoldDB" id="A0AAW0MXP4"/>
<evidence type="ECO:0000256" key="1">
    <source>
        <dbReference type="PROSITE-ProRule" id="PRU00042"/>
    </source>
</evidence>
<gene>
    <name evidence="4" type="ORF">WMY93_029800</name>
</gene>
<evidence type="ECO:0000259" key="3">
    <source>
        <dbReference type="PROSITE" id="PS50157"/>
    </source>
</evidence>
<dbReference type="InterPro" id="IPR013087">
    <property type="entry name" value="Znf_C2H2_type"/>
</dbReference>
<proteinExistence type="predicted"/>
<reference evidence="5" key="1">
    <citation type="submission" date="2024-04" db="EMBL/GenBank/DDBJ databases">
        <title>Salinicola lusitanus LLJ914,a marine bacterium isolated from the Okinawa Trough.</title>
        <authorList>
            <person name="Li J."/>
        </authorList>
    </citation>
    <scope>NUCLEOTIDE SEQUENCE [LARGE SCALE GENOMIC DNA]</scope>
</reference>
<sequence>MASTPLRTPRSCSLPARRNLYATWSRSRGALWSKPWLGRLSPGSSSLRQGKIEDPRFGRLFSPGKDSPKQGGSGVGGRSPPTPSRRIPTPNRIIFRDYDAPPNIVLLGYGKLSYLQDNTKKLARATCVGLRAPWSISPCPICRMQLRSLGKAYSHFHTRRGARIILLCRRCRVSKKSIPSCSGHVSFCGKVKSMSLAGSCLCSACGRTFRTPRGLTQHVRLAHPRLHVERLKQSAEQACTSSSACPVSTLEPLDVMRERLGNPFPPPNPVCEVQSKLLEALGWEEAPTKNELRQATRTLVRAIWRFFGLGKRKSVCSSRAKPLRANYQTCQLLWRKKQKDLVNLILLGGLPQCKIPKEEIEIYYRNIRSTTRTYKGLGQFGDIPTANNVPFQNPITDETAVRSLKNWRPISVGSVIYRTFMGILAERMLEACPPPIPGKGALQRAPGVQKTSLS</sequence>
<accession>A0AAW0MXP4</accession>